<sequence length="112" mass="12212">MDSSFGTRLKEERLRLCLTQRELGAIGGVATNAQAHYEKGTRFPKADYLTAVTTAGTDAYYLLTGRHPQGRPALSMTEHSLLENFRSMPHLDQVAVSQICASVAGVSRDAKT</sequence>
<dbReference type="RefSeq" id="WP_082001434.1">
    <property type="nucleotide sequence ID" value="NZ_CP117450.1"/>
</dbReference>
<name>A0ABY9FX02_9PSED</name>
<dbReference type="SUPFAM" id="SSF47413">
    <property type="entry name" value="lambda repressor-like DNA-binding domains"/>
    <property type="match status" value="1"/>
</dbReference>
<evidence type="ECO:0000313" key="1">
    <source>
        <dbReference type="EMBL" id="WLH07862.1"/>
    </source>
</evidence>
<dbReference type="Gene3D" id="1.10.260.40">
    <property type="entry name" value="lambda repressor-like DNA-binding domains"/>
    <property type="match status" value="1"/>
</dbReference>
<keyword evidence="2" id="KW-1185">Reference proteome</keyword>
<dbReference type="EMBL" id="CP117450">
    <property type="protein sequence ID" value="WLH07862.1"/>
    <property type="molecule type" value="Genomic_DNA"/>
</dbReference>
<accession>A0ABY9FX02</accession>
<proteinExistence type="predicted"/>
<dbReference type="Proteomes" id="UP001236748">
    <property type="component" value="Chromosome"/>
</dbReference>
<protein>
    <submittedName>
        <fullName evidence="1">Transcriptional regulator</fullName>
    </submittedName>
</protein>
<reference evidence="1 2" key="1">
    <citation type="submission" date="2023-02" db="EMBL/GenBank/DDBJ databases">
        <title>Evolution of Hrp T3SS in non-pathogenic Pseudomonas fluorescens.</title>
        <authorList>
            <person name="Liao K."/>
            <person name="Wei H."/>
            <person name="Gu Y."/>
        </authorList>
    </citation>
    <scope>NUCLEOTIDE SEQUENCE [LARGE SCALE GENOMIC DNA]</scope>
    <source>
        <strain evidence="1 2">FP2043</strain>
    </source>
</reference>
<dbReference type="InterPro" id="IPR001387">
    <property type="entry name" value="Cro/C1-type_HTH"/>
</dbReference>
<dbReference type="CDD" id="cd00093">
    <property type="entry name" value="HTH_XRE"/>
    <property type="match status" value="1"/>
</dbReference>
<gene>
    <name evidence="1" type="ORF">PSH67_04170</name>
</gene>
<organism evidence="1 2">
    <name type="scientific">Pseudomonas lurida</name>
    <dbReference type="NCBI Taxonomy" id="244566"/>
    <lineage>
        <taxon>Bacteria</taxon>
        <taxon>Pseudomonadati</taxon>
        <taxon>Pseudomonadota</taxon>
        <taxon>Gammaproteobacteria</taxon>
        <taxon>Pseudomonadales</taxon>
        <taxon>Pseudomonadaceae</taxon>
        <taxon>Pseudomonas</taxon>
    </lineage>
</organism>
<evidence type="ECO:0000313" key="2">
    <source>
        <dbReference type="Proteomes" id="UP001236748"/>
    </source>
</evidence>
<dbReference type="InterPro" id="IPR010982">
    <property type="entry name" value="Lambda_DNA-bd_dom_sf"/>
</dbReference>